<dbReference type="GO" id="GO:0050684">
    <property type="term" value="P:regulation of mRNA processing"/>
    <property type="evidence" value="ECO:0007669"/>
    <property type="project" value="TreeGrafter"/>
</dbReference>
<dbReference type="EC" id="2.7.11.1" evidence="1"/>
<dbReference type="Pfam" id="PF00069">
    <property type="entry name" value="Pkinase"/>
    <property type="match status" value="1"/>
</dbReference>
<evidence type="ECO:0000256" key="4">
    <source>
        <dbReference type="ARBA" id="ARBA00022741"/>
    </source>
</evidence>
<dbReference type="GO" id="GO:0004674">
    <property type="term" value="F:protein serine/threonine kinase activity"/>
    <property type="evidence" value="ECO:0007669"/>
    <property type="project" value="UniProtKB-KW"/>
</dbReference>
<keyword evidence="4" id="KW-0547">Nucleotide-binding</keyword>
<dbReference type="InterPro" id="IPR051334">
    <property type="entry name" value="SRPK"/>
</dbReference>
<organism evidence="10 11">
    <name type="scientific">Diplocarpon rosae</name>
    <dbReference type="NCBI Taxonomy" id="946125"/>
    <lineage>
        <taxon>Eukaryota</taxon>
        <taxon>Fungi</taxon>
        <taxon>Dikarya</taxon>
        <taxon>Ascomycota</taxon>
        <taxon>Pezizomycotina</taxon>
        <taxon>Leotiomycetes</taxon>
        <taxon>Helotiales</taxon>
        <taxon>Drepanopezizaceae</taxon>
        <taxon>Diplocarpon</taxon>
    </lineage>
</organism>
<protein>
    <recommendedName>
        <fullName evidence="1">non-specific serine/threonine protein kinase</fullName>
        <ecNumber evidence="1">2.7.11.1</ecNumber>
    </recommendedName>
</protein>
<dbReference type="InterPro" id="IPR011009">
    <property type="entry name" value="Kinase-like_dom_sf"/>
</dbReference>
<dbReference type="EMBL" id="JAUBYV010000001">
    <property type="protein sequence ID" value="KAK2629686.1"/>
    <property type="molecule type" value="Genomic_DNA"/>
</dbReference>
<dbReference type="AlphaFoldDB" id="A0AAD9WHF8"/>
<reference evidence="10" key="1">
    <citation type="submission" date="2023-06" db="EMBL/GenBank/DDBJ databases">
        <title>Draft genome of Marssonina rosae.</title>
        <authorList>
            <person name="Cheng Q."/>
        </authorList>
    </citation>
    <scope>NUCLEOTIDE SEQUENCE</scope>
    <source>
        <strain evidence="10">R4</strain>
    </source>
</reference>
<dbReference type="PANTHER" id="PTHR47634">
    <property type="entry name" value="PROTEIN KINASE DOMAIN-CONTAINING PROTEIN-RELATED"/>
    <property type="match status" value="1"/>
</dbReference>
<dbReference type="SUPFAM" id="SSF56112">
    <property type="entry name" value="Protein kinase-like (PK-like)"/>
    <property type="match status" value="1"/>
</dbReference>
<keyword evidence="11" id="KW-1185">Reference proteome</keyword>
<feature type="domain" description="Protein kinase" evidence="9">
    <location>
        <begin position="78"/>
        <end position="456"/>
    </location>
</feature>
<evidence type="ECO:0000256" key="3">
    <source>
        <dbReference type="ARBA" id="ARBA00022679"/>
    </source>
</evidence>
<evidence type="ECO:0000256" key="8">
    <source>
        <dbReference type="ARBA" id="ARBA00048679"/>
    </source>
</evidence>
<dbReference type="PANTHER" id="PTHR47634:SF9">
    <property type="entry name" value="PROTEIN KINASE DOMAIN-CONTAINING PROTEIN-RELATED"/>
    <property type="match status" value="1"/>
</dbReference>
<comment type="caution">
    <text evidence="10">The sequence shown here is derived from an EMBL/GenBank/DDBJ whole genome shotgun (WGS) entry which is preliminary data.</text>
</comment>
<dbReference type="Gene3D" id="3.30.200.20">
    <property type="entry name" value="Phosphorylase Kinase, domain 1"/>
    <property type="match status" value="1"/>
</dbReference>
<dbReference type="SMART" id="SM00220">
    <property type="entry name" value="S_TKc"/>
    <property type="match status" value="1"/>
</dbReference>
<name>A0AAD9WHF8_9HELO</name>
<proteinExistence type="predicted"/>
<evidence type="ECO:0000256" key="2">
    <source>
        <dbReference type="ARBA" id="ARBA00022527"/>
    </source>
</evidence>
<dbReference type="InterPro" id="IPR008271">
    <property type="entry name" value="Ser/Thr_kinase_AS"/>
</dbReference>
<evidence type="ECO:0000256" key="1">
    <source>
        <dbReference type="ARBA" id="ARBA00012513"/>
    </source>
</evidence>
<evidence type="ECO:0000313" key="11">
    <source>
        <dbReference type="Proteomes" id="UP001285354"/>
    </source>
</evidence>
<comment type="catalytic activity">
    <reaction evidence="8">
        <text>L-seryl-[protein] + ATP = O-phospho-L-seryl-[protein] + ADP + H(+)</text>
        <dbReference type="Rhea" id="RHEA:17989"/>
        <dbReference type="Rhea" id="RHEA-COMP:9863"/>
        <dbReference type="Rhea" id="RHEA-COMP:11604"/>
        <dbReference type="ChEBI" id="CHEBI:15378"/>
        <dbReference type="ChEBI" id="CHEBI:29999"/>
        <dbReference type="ChEBI" id="CHEBI:30616"/>
        <dbReference type="ChEBI" id="CHEBI:83421"/>
        <dbReference type="ChEBI" id="CHEBI:456216"/>
        <dbReference type="EC" id="2.7.11.1"/>
    </reaction>
</comment>
<keyword evidence="5" id="KW-0418">Kinase</keyword>
<comment type="catalytic activity">
    <reaction evidence="7">
        <text>L-threonyl-[protein] + ATP = O-phospho-L-threonyl-[protein] + ADP + H(+)</text>
        <dbReference type="Rhea" id="RHEA:46608"/>
        <dbReference type="Rhea" id="RHEA-COMP:11060"/>
        <dbReference type="Rhea" id="RHEA-COMP:11605"/>
        <dbReference type="ChEBI" id="CHEBI:15378"/>
        <dbReference type="ChEBI" id="CHEBI:30013"/>
        <dbReference type="ChEBI" id="CHEBI:30616"/>
        <dbReference type="ChEBI" id="CHEBI:61977"/>
        <dbReference type="ChEBI" id="CHEBI:456216"/>
        <dbReference type="EC" id="2.7.11.1"/>
    </reaction>
</comment>
<keyword evidence="3" id="KW-0808">Transferase</keyword>
<dbReference type="PROSITE" id="PS50011">
    <property type="entry name" value="PROTEIN_KINASE_DOM"/>
    <property type="match status" value="1"/>
</dbReference>
<evidence type="ECO:0000259" key="9">
    <source>
        <dbReference type="PROSITE" id="PS50011"/>
    </source>
</evidence>
<dbReference type="GO" id="GO:0000245">
    <property type="term" value="P:spliceosomal complex assembly"/>
    <property type="evidence" value="ECO:0007669"/>
    <property type="project" value="TreeGrafter"/>
</dbReference>
<dbReference type="GO" id="GO:0005524">
    <property type="term" value="F:ATP binding"/>
    <property type="evidence" value="ECO:0007669"/>
    <property type="project" value="UniProtKB-KW"/>
</dbReference>
<evidence type="ECO:0000256" key="5">
    <source>
        <dbReference type="ARBA" id="ARBA00022777"/>
    </source>
</evidence>
<evidence type="ECO:0000313" key="10">
    <source>
        <dbReference type="EMBL" id="KAK2629686.1"/>
    </source>
</evidence>
<dbReference type="Proteomes" id="UP001285354">
    <property type="component" value="Unassembled WGS sequence"/>
</dbReference>
<evidence type="ECO:0000256" key="6">
    <source>
        <dbReference type="ARBA" id="ARBA00022840"/>
    </source>
</evidence>
<gene>
    <name evidence="10" type="ORF">QTJ16_000506</name>
</gene>
<evidence type="ECO:0000256" key="7">
    <source>
        <dbReference type="ARBA" id="ARBA00047899"/>
    </source>
</evidence>
<dbReference type="InterPro" id="IPR000719">
    <property type="entry name" value="Prot_kinase_dom"/>
</dbReference>
<accession>A0AAD9WHF8</accession>
<dbReference type="Gene3D" id="1.10.510.10">
    <property type="entry name" value="Transferase(Phosphotransferase) domain 1"/>
    <property type="match status" value="1"/>
</dbReference>
<sequence length="461" mass="53285">MHPIQKSTILIMLLRKLWMNRSLPLLRQPATSKGLVTSASRLPTILPADALIEEERIPGYDPKRFLPVKPGDLLDNRYKILVKIGWGSTSTVWLAQDTRRWWWSPNRYVTVKVTASDCVDDDAAKHERIITQHLTKNPSHDGFSFVRTMLDNFEVPGQDGPHLCLVYEPMREPLWLFQRRWDNGRLPPALFKVYLKFLLRGLDYLHSECHIIHTDLKLDNILLGFEHPSVIENFVKKQAKNPMPRKIKDGRSIYLSQNDFGPPKSFRILPKIADFGLAQSGEGSEPRMHPIQPPIFHAPEVILGTSWTYSVDIWNLGVLIWNMMEGRDLFTHIRSSQGNYSVQAHLAEMIALLGASPKILIDREIRWSEVKWSHAVPNREGKLCQTAREYYGGPFFNSQGKFMHMDLIPTGVSLDKSVLSLQEEEKHLFLEFIKKMLQWLPEDRKTAKELLEDPWLQEKTT</sequence>
<dbReference type="PROSITE" id="PS00108">
    <property type="entry name" value="PROTEIN_KINASE_ST"/>
    <property type="match status" value="1"/>
</dbReference>
<keyword evidence="2" id="KW-0723">Serine/threonine-protein kinase</keyword>
<keyword evidence="6" id="KW-0067">ATP-binding</keyword>